<dbReference type="PATRIC" id="fig|742734.4.peg.6037"/>
<gene>
    <name evidence="3" type="ORF">HMPREF9470_05631</name>
</gene>
<dbReference type="Gene3D" id="3.60.15.10">
    <property type="entry name" value="Ribonuclease Z/Hydroxyacylglutathione hydrolase-like"/>
    <property type="match status" value="1"/>
</dbReference>
<dbReference type="Pfam" id="PF12706">
    <property type="entry name" value="Lactamase_B_2"/>
    <property type="match status" value="1"/>
</dbReference>
<dbReference type="Proteomes" id="UP000037392">
    <property type="component" value="Unassembled WGS sequence"/>
</dbReference>
<protein>
    <recommendedName>
        <fullName evidence="2">Metallo-beta-lactamase domain-containing protein</fullName>
    </recommendedName>
</protein>
<reference evidence="3 4" key="1">
    <citation type="submission" date="2011-04" db="EMBL/GenBank/DDBJ databases">
        <title>The Genome Sequence of Clostridium citroniae WAL-19142.</title>
        <authorList>
            <consortium name="The Broad Institute Genome Sequencing Platform"/>
            <person name="Earl A."/>
            <person name="Ward D."/>
            <person name="Feldgarden M."/>
            <person name="Gevers D."/>
            <person name="Warren Y.A."/>
            <person name="Tyrrell K.L."/>
            <person name="Citron D.M."/>
            <person name="Goldstein E.J."/>
            <person name="Daigneault M."/>
            <person name="Allen-Vercoe E."/>
            <person name="Young S.K."/>
            <person name="Zeng Q."/>
            <person name="Gargeya S."/>
            <person name="Fitzgerald M."/>
            <person name="Haas B."/>
            <person name="Abouelleil A."/>
            <person name="Alvarado L."/>
            <person name="Arachchi H.M."/>
            <person name="Berlin A."/>
            <person name="Brown A."/>
            <person name="Chapman S.B."/>
            <person name="Chen Z."/>
            <person name="Dunbar C."/>
            <person name="Freedman E."/>
            <person name="Gearin G."/>
            <person name="Gellesch M."/>
            <person name="Goldberg J."/>
            <person name="Griggs A."/>
            <person name="Gujja S."/>
            <person name="Heilman E.R."/>
            <person name="Heiman D."/>
            <person name="Howarth C."/>
            <person name="Larson L."/>
            <person name="Lui A."/>
            <person name="MacDonald P.J."/>
            <person name="Mehta T."/>
            <person name="Montmayeur A."/>
            <person name="Murphy C."/>
            <person name="Neiman D."/>
            <person name="Pearson M."/>
            <person name="Priest M."/>
            <person name="Roberts A."/>
            <person name="Saif S."/>
            <person name="Shea T."/>
            <person name="Shenoy N."/>
            <person name="Sisk P."/>
            <person name="Stolte C."/>
            <person name="Sykes S."/>
            <person name="White J."/>
            <person name="Yandava C."/>
            <person name="Wortman J."/>
            <person name="Nusbaum C."/>
            <person name="Birren B."/>
        </authorList>
    </citation>
    <scope>NUCLEOTIDE SEQUENCE [LARGE SCALE GENOMIC DNA]</scope>
    <source>
        <strain evidence="3 4">WAL-19142</strain>
    </source>
</reference>
<dbReference type="SUPFAM" id="SSF56281">
    <property type="entry name" value="Metallo-hydrolase/oxidoreductase"/>
    <property type="match status" value="1"/>
</dbReference>
<evidence type="ECO:0000313" key="4">
    <source>
        <dbReference type="Proteomes" id="UP000037392"/>
    </source>
</evidence>
<dbReference type="EMBL" id="ADLK01000064">
    <property type="protein sequence ID" value="KMW09483.1"/>
    <property type="molecule type" value="Genomic_DNA"/>
</dbReference>
<proteinExistence type="predicted"/>
<sequence length="290" mass="32162">MQVTNGMEIMFWGTRGSMAAPYPDRMRYGGNTSCVSAKWRGGLVVFDGGTGICELGNRLLNPLPGEELCPGKELHIFITHLHLDHIMGLPFFTLLFQQNWKIHFYGESRAGAGFRNELLQISQAPYWPISFEQAAADIIWHEISPGDCIPLPEGAKMQVTAADHPNGSSLFRLEADSSSVVYGLDGSLTDRIRGSYEPFVSGCDLLIFDGMYTDPEYSKVKDFGHSTWQQGVTVKQTCHVGVLCISHHDWARTDAQLDEIQTEMEQIEPNAVFAREGMKICLGKEGTGIV</sequence>
<dbReference type="CDD" id="cd07715">
    <property type="entry name" value="TaR3-like_MBL-fold"/>
    <property type="match status" value="1"/>
</dbReference>
<evidence type="ECO:0000256" key="1">
    <source>
        <dbReference type="ARBA" id="ARBA00022759"/>
    </source>
</evidence>
<feature type="domain" description="Metallo-beta-lactamase" evidence="2">
    <location>
        <begin position="45"/>
        <end position="248"/>
    </location>
</feature>
<dbReference type="InterPro" id="IPR001279">
    <property type="entry name" value="Metallo-B-lactamas"/>
</dbReference>
<evidence type="ECO:0000313" key="3">
    <source>
        <dbReference type="EMBL" id="KMW09483.1"/>
    </source>
</evidence>
<organism evidence="3 4">
    <name type="scientific">[Clostridium] citroniae WAL-19142</name>
    <dbReference type="NCBI Taxonomy" id="742734"/>
    <lineage>
        <taxon>Bacteria</taxon>
        <taxon>Bacillati</taxon>
        <taxon>Bacillota</taxon>
        <taxon>Clostridia</taxon>
        <taxon>Lachnospirales</taxon>
        <taxon>Lachnospiraceae</taxon>
        <taxon>Enterocloster</taxon>
    </lineage>
</organism>
<dbReference type="InterPro" id="IPR036866">
    <property type="entry name" value="RibonucZ/Hydroxyglut_hydro"/>
</dbReference>
<dbReference type="PANTHER" id="PTHR46018">
    <property type="entry name" value="ZINC PHOSPHODIESTERASE ELAC PROTEIN 1"/>
    <property type="match status" value="1"/>
</dbReference>
<evidence type="ECO:0000259" key="2">
    <source>
        <dbReference type="Pfam" id="PF12706"/>
    </source>
</evidence>
<dbReference type="AlphaFoldDB" id="A0A0J9B8Q2"/>
<accession>A0A0J9B8Q2</accession>
<dbReference type="OrthoDB" id="9800940at2"/>
<dbReference type="PANTHER" id="PTHR46018:SF2">
    <property type="entry name" value="ZINC PHOSPHODIESTERASE ELAC PROTEIN 1"/>
    <property type="match status" value="1"/>
</dbReference>
<keyword evidence="1" id="KW-0540">Nuclease</keyword>
<dbReference type="GO" id="GO:0042781">
    <property type="term" value="F:3'-tRNA processing endoribonuclease activity"/>
    <property type="evidence" value="ECO:0007669"/>
    <property type="project" value="TreeGrafter"/>
</dbReference>
<keyword evidence="1" id="KW-0378">Hydrolase</keyword>
<name>A0A0J9B8Q2_9FIRM</name>
<keyword evidence="1" id="KW-0255">Endonuclease</keyword>
<comment type="caution">
    <text evidence="3">The sequence shown here is derived from an EMBL/GenBank/DDBJ whole genome shotgun (WGS) entry which is preliminary data.</text>
</comment>